<evidence type="ECO:0000256" key="1">
    <source>
        <dbReference type="SAM" id="MobiDB-lite"/>
    </source>
</evidence>
<keyword evidence="2" id="KW-0732">Signal</keyword>
<accession>A0A1F5F4Q9</accession>
<dbReference type="Proteomes" id="UP000176191">
    <property type="component" value="Unassembled WGS sequence"/>
</dbReference>
<evidence type="ECO:0000256" key="2">
    <source>
        <dbReference type="SAM" id="SignalP"/>
    </source>
</evidence>
<sequence length="657" mass="72820">MTFNHLENPNWKYRLSSGFLALLTAFSLASPVQASAEHKSHEETQPFSFPAFAKPLIDKLAHLFAPPEEIYPQGITAAPCEYSPVLEDLGVEPNEAWIEAICEVVPGAEGNELVVNFDAINNPDNPSVITASLFHSNYLILTSISKANIFEATYGNLNQHILSDSQIAQIHRQIEQNNPITMIVQGHLIKIRPVHSDNLGREIQIILPYTLKGDGKTEREYLQFEDGTELWVGELTGKAILDAKAKQEIYSRGALLTIPEEILKEFPLALVPPQIEAQVGLNPSLSNSSAPAETSPDPAILPDTEPKDINPFGLENIPLANASQLTLSPSQLDNLKVTLRYQNPKEVIIDPDILEYHNDRRANPPLPGETNDDLTNLRDDISCLKNTWANILAVFGKNIDRPDMIKVKGPIPEMFIDQIQIDGSQVIISGRTKNQESVVSFSVSRKKFARLLRDPNTVLDAQLTDGSSNSTLKNMIIDLIGENKPFPRAFTVSNEWLTSLAALGEPSQAANSASLTSHSAGYLLDAQLNNALYAYLPNGIPITVKGIAIYGNQGYYLASFDRLDAFTGLDIRTNTESMRDFALQHGLITYYSDTLYLLIPLNSAVLEDMSQTTSHPIPLARKLKQERETLNRVNPAQSFQSLDRRARQMAKNQRQQV</sequence>
<feature type="compositionally biased region" description="Polar residues" evidence="1">
    <location>
        <begin position="282"/>
        <end position="292"/>
    </location>
</feature>
<feature type="region of interest" description="Disordered" evidence="1">
    <location>
        <begin position="282"/>
        <end position="302"/>
    </location>
</feature>
<reference evidence="3 4" key="1">
    <citation type="journal article" date="2016" name="Nat. Commun.">
        <title>Thousands of microbial genomes shed light on interconnected biogeochemical processes in an aquifer system.</title>
        <authorList>
            <person name="Anantharaman K."/>
            <person name="Brown C.T."/>
            <person name="Hug L.A."/>
            <person name="Sharon I."/>
            <person name="Castelle C.J."/>
            <person name="Probst A.J."/>
            <person name="Thomas B.C."/>
            <person name="Singh A."/>
            <person name="Wilkins M.J."/>
            <person name="Karaoz U."/>
            <person name="Brodie E.L."/>
            <person name="Williams K.H."/>
            <person name="Hubbard S.S."/>
            <person name="Banfield J.F."/>
        </authorList>
    </citation>
    <scope>NUCLEOTIDE SEQUENCE [LARGE SCALE GENOMIC DNA]</scope>
</reference>
<evidence type="ECO:0000313" key="4">
    <source>
        <dbReference type="Proteomes" id="UP000176191"/>
    </source>
</evidence>
<feature type="signal peptide" evidence="2">
    <location>
        <begin position="1"/>
        <end position="34"/>
    </location>
</feature>
<dbReference type="AlphaFoldDB" id="A0A1F5F4Q9"/>
<evidence type="ECO:0000313" key="3">
    <source>
        <dbReference type="EMBL" id="OGD74324.1"/>
    </source>
</evidence>
<protein>
    <submittedName>
        <fullName evidence="3">Uncharacterized protein</fullName>
    </submittedName>
</protein>
<organism evidence="3 4">
    <name type="scientific">Candidatus Collierbacteria bacterium RIFOXYA2_FULL_46_10</name>
    <dbReference type="NCBI Taxonomy" id="1817726"/>
    <lineage>
        <taxon>Bacteria</taxon>
        <taxon>Candidatus Collieribacteriota</taxon>
    </lineage>
</organism>
<feature type="chain" id="PRO_5009518477" evidence="2">
    <location>
        <begin position="35"/>
        <end position="657"/>
    </location>
</feature>
<proteinExistence type="predicted"/>
<comment type="caution">
    <text evidence="3">The sequence shown here is derived from an EMBL/GenBank/DDBJ whole genome shotgun (WGS) entry which is preliminary data.</text>
</comment>
<dbReference type="EMBL" id="MFAK01000037">
    <property type="protein sequence ID" value="OGD74324.1"/>
    <property type="molecule type" value="Genomic_DNA"/>
</dbReference>
<name>A0A1F5F4Q9_9BACT</name>
<gene>
    <name evidence="3" type="ORF">A2228_02190</name>
</gene>